<feature type="compositionally biased region" description="Low complexity" evidence="2">
    <location>
        <begin position="549"/>
        <end position="571"/>
    </location>
</feature>
<feature type="coiled-coil region" evidence="1">
    <location>
        <begin position="440"/>
        <end position="499"/>
    </location>
</feature>
<proteinExistence type="predicted"/>
<dbReference type="EMBL" id="JAPFFF010000008">
    <property type="protein sequence ID" value="KAK8884717.1"/>
    <property type="molecule type" value="Genomic_DNA"/>
</dbReference>
<feature type="compositionally biased region" description="Polar residues" evidence="2">
    <location>
        <begin position="46"/>
        <end position="55"/>
    </location>
</feature>
<keyword evidence="4" id="KW-1185">Reference proteome</keyword>
<gene>
    <name evidence="3" type="ORF">M9Y10_043836</name>
</gene>
<evidence type="ECO:0000256" key="1">
    <source>
        <dbReference type="SAM" id="Coils"/>
    </source>
</evidence>
<dbReference type="Proteomes" id="UP001470230">
    <property type="component" value="Unassembled WGS sequence"/>
</dbReference>
<feature type="region of interest" description="Disordered" evidence="2">
    <location>
        <begin position="606"/>
        <end position="635"/>
    </location>
</feature>
<protein>
    <submittedName>
        <fullName evidence="3">Uncharacterized protein</fullName>
    </submittedName>
</protein>
<feature type="compositionally biased region" description="Low complexity" evidence="2">
    <location>
        <begin position="620"/>
        <end position="630"/>
    </location>
</feature>
<name>A0ABR2K2J6_9EUKA</name>
<evidence type="ECO:0000313" key="4">
    <source>
        <dbReference type="Proteomes" id="UP001470230"/>
    </source>
</evidence>
<feature type="compositionally biased region" description="Polar residues" evidence="2">
    <location>
        <begin position="580"/>
        <end position="589"/>
    </location>
</feature>
<reference evidence="3 4" key="1">
    <citation type="submission" date="2024-04" db="EMBL/GenBank/DDBJ databases">
        <title>Tritrichomonas musculus Genome.</title>
        <authorList>
            <person name="Alves-Ferreira E."/>
            <person name="Grigg M."/>
            <person name="Lorenzi H."/>
            <person name="Galac M."/>
        </authorList>
    </citation>
    <scope>NUCLEOTIDE SEQUENCE [LARGE SCALE GENOMIC DNA]</scope>
    <source>
        <strain evidence="3 4">EAF2021</strain>
    </source>
</reference>
<organism evidence="3 4">
    <name type="scientific">Tritrichomonas musculus</name>
    <dbReference type="NCBI Taxonomy" id="1915356"/>
    <lineage>
        <taxon>Eukaryota</taxon>
        <taxon>Metamonada</taxon>
        <taxon>Parabasalia</taxon>
        <taxon>Tritrichomonadida</taxon>
        <taxon>Tritrichomonadidae</taxon>
        <taxon>Tritrichomonas</taxon>
    </lineage>
</organism>
<accession>A0ABR2K2J6</accession>
<feature type="region of interest" description="Disordered" evidence="2">
    <location>
        <begin position="547"/>
        <end position="594"/>
    </location>
</feature>
<keyword evidence="1" id="KW-0175">Coiled coil</keyword>
<feature type="compositionally biased region" description="Polar residues" evidence="2">
    <location>
        <begin position="29"/>
        <end position="38"/>
    </location>
</feature>
<feature type="region of interest" description="Disordered" evidence="2">
    <location>
        <begin position="25"/>
        <end position="63"/>
    </location>
</feature>
<comment type="caution">
    <text evidence="3">The sequence shown here is derived from an EMBL/GenBank/DDBJ whole genome shotgun (WGS) entry which is preliminary data.</text>
</comment>
<evidence type="ECO:0000313" key="3">
    <source>
        <dbReference type="EMBL" id="KAK8884717.1"/>
    </source>
</evidence>
<sequence length="1066" mass="122051">MLKSEASPRININIVRPEVLKVEQKSRSSETVFPSNFKTPIKSPITRRSSVNISSEPPPPPPDPFAHVHEIQALNKSKEYMNKLLQQLNQVVKENDATPEVQTKLSPLVENVAQSFPTFHTQAIKYYQSYYQIQETTKTHQVLSTASVKIPLTAFTKAWDDLEKIIDIYADRHPPPHAKEISGKFDAIKSSLEIILQTNANRKFPNPGLGKSVLSIQSLCDSITNAVYELFMQERFPNFEIDSLSMYKADVKSFLRVITDAFYNEFPQSGVALCDLARIKLNVVASCNEIIEALKAAFVFPNSLKSVQKLKNSFNDETKEIIETLQQQFNVVKPKNGNEIQYNVAPVKKTKEEETLEKIAADDVEGRLKNMEPSRKVELFLHDTLPFFNKNLTDFGDCWEALFYMSNQMKGFVKKYEVNDDSITDLKMKIHEMKKDVKDAHEFARKKTQVANEIDELRKKESSDNLREVESLKAQISSLKNLINEKQEEMENIVRENEVGRLRDGMEKIAQSINSHLKTPVSLNFEELTHEELTNLILKIDSKVFQEQSTSNNNDHNNNTNNENDTNNKSASNKEEQSDNKNIPDTQPQDEPKIEIDKVDIENKEKEHQIPETPQSPNLHNTHSTNSSNHFVPRRGEEVDKISEELVSSREGHFSDLKLVISKLDGLIACQYDSAHKEILKNNDEKALLEDLVNSRIELNGLISDQFQALQKLFRALLNNDKENQKTIRELTMLINRFKTELGTALGIEDEEPTKLLSLAVNIITDKQNPLNDKIIELSDELRKRDSQEMKVTSRLTAICKQQSNLFLTSQSNSVLTEDEKATTLKTINSNLYYEIKKNNTNANMMKLLRVIQDKFDEKTELVTTLEKKTNLMQNFLYEIEMRLRNATKKSESDLGSQNQEKDGFEDLNDDFDKVNFLIERIQNLCDIVVSPRFSDEFVKSTDLNKMFSNIPHDENKHPTEFIPQVCEKYLTMQSTINSTKPFLEILDEIFQGIDDQGKTLKDNNLNKDSLTSTINEQQFQLLQSQVSRFHQALRSTNGATSNSPVSRLTSRFVALVQALIDRQAI</sequence>
<evidence type="ECO:0000256" key="2">
    <source>
        <dbReference type="SAM" id="MobiDB-lite"/>
    </source>
</evidence>